<keyword evidence="2 6" id="KW-0812">Transmembrane</keyword>
<dbReference type="PANTHER" id="PTHR21530:SF7">
    <property type="entry name" value="TRAB DOMAIN-CONTAINING PROTEIN"/>
    <property type="match status" value="1"/>
</dbReference>
<keyword evidence="3 6" id="KW-1133">Transmembrane helix</keyword>
<dbReference type="GO" id="GO:0015979">
    <property type="term" value="P:photosynthesis"/>
    <property type="evidence" value="ECO:0007669"/>
    <property type="project" value="InterPro"/>
</dbReference>
<dbReference type="Proteomes" id="UP000626109">
    <property type="component" value="Unassembled WGS sequence"/>
</dbReference>
<organism evidence="9 10">
    <name type="scientific">Polarella glacialis</name>
    <name type="common">Dinoflagellate</name>
    <dbReference type="NCBI Taxonomy" id="89957"/>
    <lineage>
        <taxon>Eukaryota</taxon>
        <taxon>Sar</taxon>
        <taxon>Alveolata</taxon>
        <taxon>Dinophyceae</taxon>
        <taxon>Suessiales</taxon>
        <taxon>Suessiaceae</taxon>
        <taxon>Polarella</taxon>
    </lineage>
</organism>
<dbReference type="EMBL" id="CAJNNW010004630">
    <property type="protein sequence ID" value="CAE8646617.1"/>
    <property type="molecule type" value="Genomic_DNA"/>
</dbReference>
<evidence type="ECO:0000256" key="7">
    <source>
        <dbReference type="SAM" id="SignalP"/>
    </source>
</evidence>
<evidence type="ECO:0000256" key="3">
    <source>
        <dbReference type="ARBA" id="ARBA00022989"/>
    </source>
</evidence>
<dbReference type="InterPro" id="IPR013081">
    <property type="entry name" value="PSII_cyt_b559_N"/>
</dbReference>
<evidence type="ECO:0000256" key="1">
    <source>
        <dbReference type="ARBA" id="ARBA00004370"/>
    </source>
</evidence>
<feature type="chain" id="PRO_5032969445" description="Photosystem II cytochrome b559 N-terminal domain-containing protein" evidence="7">
    <location>
        <begin position="19"/>
        <end position="514"/>
    </location>
</feature>
<feature type="transmembrane region" description="Helical" evidence="6">
    <location>
        <begin position="100"/>
        <end position="120"/>
    </location>
</feature>
<feature type="domain" description="Photosystem II cytochrome b559 N-terminal" evidence="8">
    <location>
        <begin position="98"/>
        <end position="117"/>
    </location>
</feature>
<evidence type="ECO:0000259" key="8">
    <source>
        <dbReference type="Pfam" id="PF00283"/>
    </source>
</evidence>
<dbReference type="InterPro" id="IPR046345">
    <property type="entry name" value="TraB_PrgY-like"/>
</dbReference>
<dbReference type="AlphaFoldDB" id="A0A813I441"/>
<evidence type="ECO:0000256" key="6">
    <source>
        <dbReference type="SAM" id="Phobius"/>
    </source>
</evidence>
<accession>A0A813I441</accession>
<evidence type="ECO:0000313" key="10">
    <source>
        <dbReference type="Proteomes" id="UP000626109"/>
    </source>
</evidence>
<evidence type="ECO:0000256" key="2">
    <source>
        <dbReference type="ARBA" id="ARBA00022692"/>
    </source>
</evidence>
<protein>
    <recommendedName>
        <fullName evidence="8">Photosystem II cytochrome b559 N-terminal domain-containing protein</fullName>
    </recommendedName>
</protein>
<dbReference type="Pfam" id="PF00283">
    <property type="entry name" value="Cytochrom_B559"/>
    <property type="match status" value="1"/>
</dbReference>
<proteinExistence type="predicted"/>
<sequence>MVSRVLLLIVCFAFPATAFVVPVWSPSVSPSNGRLQERVAVGSAGSESQLRGSEVAASSWSSCLLAGVGLGYAAAAAAAFQKKSRTSLSAEKMPTVRTPVAYPIFTFRWLAIHALAVYTLEGKSMMHWCETVRTASLVHRYGVAAREYKEVVPVEGSTHSDHSDGELHKLVRKSSNDKQFYAIPKLTSKQKGERSLLRPFLLSHTERFRDSSLSEGQSRLRPVSTSSETLLPALPPLPDSDLGDGSGALSEWLEAMRVKLPALQLCALLRPAVEASKSEGTASSGLVLLLGARHDSEEAARQVGMVIRSLRPDHVGLELCARRFRRLFPMGLAAFAALPEDSQKQLAARLAYGKEQLEAASVAHELGLHVALCDRDVRVTEARFLSRLPPEALLAGSCAALGLSRAAAIAATLNRAQGEHGSAAAEVEQALEEAVKACVLDERDLLLGARLRCLPGRLVLGVVGSNHIDGVTRQWNKVLTSGGEVQAFSQKPHLPVWRRLLGSPLLWRLRGTFG</sequence>
<keyword evidence="4 6" id="KW-0472">Membrane</keyword>
<evidence type="ECO:0000256" key="4">
    <source>
        <dbReference type="ARBA" id="ARBA00023136"/>
    </source>
</evidence>
<evidence type="ECO:0000256" key="5">
    <source>
        <dbReference type="SAM" id="MobiDB-lite"/>
    </source>
</evidence>
<feature type="transmembrane region" description="Helical" evidence="6">
    <location>
        <begin position="59"/>
        <end position="80"/>
    </location>
</feature>
<dbReference type="CDD" id="cd14726">
    <property type="entry name" value="TraB_PrgY-like"/>
    <property type="match status" value="1"/>
</dbReference>
<name>A0A813I441_POLGL</name>
<feature type="region of interest" description="Disordered" evidence="5">
    <location>
        <begin position="213"/>
        <end position="237"/>
    </location>
</feature>
<keyword evidence="7" id="KW-0732">Signal</keyword>
<comment type="subcellular location">
    <subcellularLocation>
        <location evidence="1">Membrane</location>
    </subcellularLocation>
</comment>
<reference evidence="9" key="1">
    <citation type="submission" date="2021-02" db="EMBL/GenBank/DDBJ databases">
        <authorList>
            <person name="Dougan E. K."/>
            <person name="Rhodes N."/>
            <person name="Thang M."/>
            <person name="Chan C."/>
        </authorList>
    </citation>
    <scope>NUCLEOTIDE SEQUENCE</scope>
</reference>
<comment type="caution">
    <text evidence="9">The sequence shown here is derived from an EMBL/GenBank/DDBJ whole genome shotgun (WGS) entry which is preliminary data.</text>
</comment>
<evidence type="ECO:0000313" key="9">
    <source>
        <dbReference type="EMBL" id="CAE8646617.1"/>
    </source>
</evidence>
<feature type="signal peptide" evidence="7">
    <location>
        <begin position="1"/>
        <end position="18"/>
    </location>
</feature>
<gene>
    <name evidence="9" type="ORF">PGLA2088_LOCUS4960</name>
</gene>
<dbReference type="PANTHER" id="PTHR21530">
    <property type="entry name" value="PHEROMONE SHUTDOWN PROTEIN"/>
    <property type="match status" value="1"/>
</dbReference>
<dbReference type="GO" id="GO:0016020">
    <property type="term" value="C:membrane"/>
    <property type="evidence" value="ECO:0007669"/>
    <property type="project" value="UniProtKB-SubCell"/>
</dbReference>